<dbReference type="InterPro" id="IPR022907">
    <property type="entry name" value="VapC_family"/>
</dbReference>
<evidence type="ECO:0000256" key="7">
    <source>
        <dbReference type="ARBA" id="ARBA00038093"/>
    </source>
</evidence>
<dbReference type="RefSeq" id="WP_076583455.1">
    <property type="nucleotide sequence ID" value="NZ_CP019328.1"/>
</dbReference>
<evidence type="ECO:0000256" key="5">
    <source>
        <dbReference type="ARBA" id="ARBA00022801"/>
    </source>
</evidence>
<organism evidence="11 12">
    <name type="scientific">Natronorubrum daqingense</name>
    <dbReference type="NCBI Taxonomy" id="588898"/>
    <lineage>
        <taxon>Archaea</taxon>
        <taxon>Methanobacteriati</taxon>
        <taxon>Methanobacteriota</taxon>
        <taxon>Stenosarchaea group</taxon>
        <taxon>Halobacteria</taxon>
        <taxon>Halobacteriales</taxon>
        <taxon>Natrialbaceae</taxon>
        <taxon>Natronorubrum</taxon>
    </lineage>
</organism>
<dbReference type="SUPFAM" id="SSF88723">
    <property type="entry name" value="PIN domain-like"/>
    <property type="match status" value="1"/>
</dbReference>
<dbReference type="PANTHER" id="PTHR33653:SF1">
    <property type="entry name" value="RIBONUCLEASE VAPC2"/>
    <property type="match status" value="1"/>
</dbReference>
<keyword evidence="2 8" id="KW-1277">Toxin-antitoxin system</keyword>
<feature type="binding site" evidence="8">
    <location>
        <position position="99"/>
    </location>
    <ligand>
        <name>Mg(2+)</name>
        <dbReference type="ChEBI" id="CHEBI:18420"/>
    </ligand>
</feature>
<keyword evidence="10" id="KW-0614">Plasmid</keyword>
<dbReference type="EMBL" id="CP019328">
    <property type="protein sequence ID" value="APX98457.1"/>
    <property type="molecule type" value="Genomic_DNA"/>
</dbReference>
<gene>
    <name evidence="8" type="primary">vapC</name>
    <name evidence="10" type="ORF">BB347_17285</name>
    <name evidence="11" type="ORF">SAMN05421809_3244</name>
</gene>
<dbReference type="Pfam" id="PF01850">
    <property type="entry name" value="PIN"/>
    <property type="match status" value="1"/>
</dbReference>
<dbReference type="KEGG" id="hda:BB347_17285"/>
<dbReference type="PANTHER" id="PTHR33653">
    <property type="entry name" value="RIBONUCLEASE VAPC2"/>
    <property type="match status" value="1"/>
</dbReference>
<evidence type="ECO:0000313" key="12">
    <source>
        <dbReference type="Proteomes" id="UP000185687"/>
    </source>
</evidence>
<geneLocation type="plasmid" evidence="10">
    <name>unnamed1</name>
</geneLocation>
<dbReference type="GO" id="GO:0000287">
    <property type="term" value="F:magnesium ion binding"/>
    <property type="evidence" value="ECO:0007669"/>
    <property type="project" value="UniProtKB-UniRule"/>
</dbReference>
<feature type="binding site" evidence="8">
    <location>
        <position position="5"/>
    </location>
    <ligand>
        <name>Mg(2+)</name>
        <dbReference type="ChEBI" id="CHEBI:18420"/>
    </ligand>
</feature>
<proteinExistence type="inferred from homology"/>
<keyword evidence="6 8" id="KW-0460">Magnesium</keyword>
<dbReference type="InterPro" id="IPR050556">
    <property type="entry name" value="Type_II_TA_system_RNase"/>
</dbReference>
<dbReference type="GO" id="GO:0016787">
    <property type="term" value="F:hydrolase activity"/>
    <property type="evidence" value="ECO:0007669"/>
    <property type="project" value="UniProtKB-KW"/>
</dbReference>
<name>A0A1N7FI12_9EURY</name>
<evidence type="ECO:0000256" key="8">
    <source>
        <dbReference type="HAMAP-Rule" id="MF_00265"/>
    </source>
</evidence>
<dbReference type="HAMAP" id="MF_00265">
    <property type="entry name" value="VapC_Nob1"/>
    <property type="match status" value="1"/>
</dbReference>
<protein>
    <recommendedName>
        <fullName evidence="8">Ribonuclease VapC</fullName>
        <shortName evidence="8">RNase VapC</shortName>
        <ecNumber evidence="8">3.1.-.-</ecNumber>
    </recommendedName>
    <alternativeName>
        <fullName evidence="8">Putative toxin VapC</fullName>
    </alternativeName>
</protein>
<keyword evidence="5 8" id="KW-0378">Hydrolase</keyword>
<comment type="similarity">
    <text evidence="7 8">Belongs to the PINc/VapC protein family.</text>
</comment>
<evidence type="ECO:0000256" key="4">
    <source>
        <dbReference type="ARBA" id="ARBA00022723"/>
    </source>
</evidence>
<dbReference type="GeneID" id="30957734"/>
<evidence type="ECO:0000256" key="1">
    <source>
        <dbReference type="ARBA" id="ARBA00001946"/>
    </source>
</evidence>
<keyword evidence="4 8" id="KW-0479">Metal-binding</keyword>
<evidence type="ECO:0000313" key="11">
    <source>
        <dbReference type="EMBL" id="SIR99876.1"/>
    </source>
</evidence>
<evidence type="ECO:0000259" key="9">
    <source>
        <dbReference type="Pfam" id="PF01850"/>
    </source>
</evidence>
<feature type="domain" description="PIN" evidence="9">
    <location>
        <begin position="3"/>
        <end position="124"/>
    </location>
</feature>
<dbReference type="Gene3D" id="3.40.50.1010">
    <property type="entry name" value="5'-nuclease"/>
    <property type="match status" value="1"/>
</dbReference>
<evidence type="ECO:0000313" key="13">
    <source>
        <dbReference type="Proteomes" id="UP000187321"/>
    </source>
</evidence>
<evidence type="ECO:0000256" key="2">
    <source>
        <dbReference type="ARBA" id="ARBA00022649"/>
    </source>
</evidence>
<reference evidence="11 12" key="2">
    <citation type="submission" date="2017-01" db="EMBL/GenBank/DDBJ databases">
        <authorList>
            <person name="Mah S.A."/>
            <person name="Swanson W.J."/>
            <person name="Moy G.W."/>
            <person name="Vacquier V.D."/>
        </authorList>
    </citation>
    <scope>NUCLEOTIDE SEQUENCE [LARGE SCALE GENOMIC DNA]</scope>
    <source>
        <strain evidence="11 12">CGMCC 1.8909</strain>
    </source>
</reference>
<keyword evidence="8" id="KW-0800">Toxin</keyword>
<comment type="cofactor">
    <cofactor evidence="1 8">
        <name>Mg(2+)</name>
        <dbReference type="ChEBI" id="CHEBI:18420"/>
    </cofactor>
</comment>
<accession>A0A1N7FI12</accession>
<dbReference type="GO" id="GO:0004540">
    <property type="term" value="F:RNA nuclease activity"/>
    <property type="evidence" value="ECO:0007669"/>
    <property type="project" value="InterPro"/>
</dbReference>
<dbReference type="InterPro" id="IPR002716">
    <property type="entry name" value="PIN_dom"/>
</dbReference>
<dbReference type="AlphaFoldDB" id="A0A1N7FI12"/>
<keyword evidence="12" id="KW-1185">Reference proteome</keyword>
<keyword evidence="3 8" id="KW-0540">Nuclease</keyword>
<evidence type="ECO:0000256" key="6">
    <source>
        <dbReference type="ARBA" id="ARBA00022842"/>
    </source>
</evidence>
<dbReference type="InterPro" id="IPR029060">
    <property type="entry name" value="PIN-like_dom_sf"/>
</dbReference>
<comment type="function">
    <text evidence="8">Toxic component of a toxin-antitoxin (TA) system. An RNase.</text>
</comment>
<dbReference type="Proteomes" id="UP000187321">
    <property type="component" value="Plasmid unnamed1"/>
</dbReference>
<dbReference type="EC" id="3.1.-.-" evidence="8"/>
<dbReference type="Proteomes" id="UP000185687">
    <property type="component" value="Unassembled WGS sequence"/>
</dbReference>
<evidence type="ECO:0000313" key="10">
    <source>
        <dbReference type="EMBL" id="APX98457.1"/>
    </source>
</evidence>
<sequence>MNYLDSSALVDFLDPQTEHHDDIRSFVEERPEKAWFVPTIVLYELYRYRARQVGPAGIAELEESLEWIDPVGLSKAAAREAALIDGELLSAGTPINQIDVLIAGVTREAGGTLITRDADFSAVSDLDVERYVSG</sequence>
<dbReference type="EMBL" id="FTNP01000006">
    <property type="protein sequence ID" value="SIR99876.1"/>
    <property type="molecule type" value="Genomic_DNA"/>
</dbReference>
<evidence type="ECO:0000256" key="3">
    <source>
        <dbReference type="ARBA" id="ARBA00022722"/>
    </source>
</evidence>
<dbReference type="GO" id="GO:0090729">
    <property type="term" value="F:toxin activity"/>
    <property type="evidence" value="ECO:0007669"/>
    <property type="project" value="UniProtKB-KW"/>
</dbReference>
<reference evidence="10 13" key="1">
    <citation type="submission" date="2017-01" db="EMBL/GenBank/DDBJ databases">
        <title>Complete genome sequence of Haloterrigena daqingensis type strain (JX313T).</title>
        <authorList>
            <person name="Shuang W."/>
        </authorList>
    </citation>
    <scope>NUCLEOTIDE SEQUENCE [LARGE SCALE GENOMIC DNA]</scope>
    <source>
        <strain evidence="13">JX313</strain>
        <strain evidence="10">JX313T</strain>
        <plasmid evidence="13">Plasmid unnamed1</plasmid>
        <plasmid evidence="10">unnamed1</plasmid>
    </source>
</reference>